<reference evidence="4" key="1">
    <citation type="submission" date="2024-07" db="EMBL/GenBank/DDBJ databases">
        <authorList>
            <person name="Li X.-J."/>
            <person name="Wang X."/>
        </authorList>
    </citation>
    <scope>NUCLEOTIDE SEQUENCE</scope>
    <source>
        <strain evidence="4">HSP-342</strain>
    </source>
</reference>
<dbReference type="InterPro" id="IPR009739">
    <property type="entry name" value="LprI-like_N"/>
</dbReference>
<evidence type="ECO:0000256" key="2">
    <source>
        <dbReference type="SAM" id="MobiDB-lite"/>
    </source>
</evidence>
<keyword evidence="1" id="KW-0175">Coiled coil</keyword>
<dbReference type="AlphaFoldDB" id="A0AB39VCH1"/>
<dbReference type="Gene3D" id="1.20.1270.180">
    <property type="match status" value="1"/>
</dbReference>
<organism evidence="4">
    <name type="scientific">Leptotrichia mesophila</name>
    <dbReference type="NCBI Taxonomy" id="3239303"/>
    <lineage>
        <taxon>Bacteria</taxon>
        <taxon>Fusobacteriati</taxon>
        <taxon>Fusobacteriota</taxon>
        <taxon>Fusobacteriia</taxon>
        <taxon>Fusobacteriales</taxon>
        <taxon>Leptotrichiaceae</taxon>
        <taxon>Leptotrichia</taxon>
    </lineage>
</organism>
<dbReference type="KEGG" id="lmes:AB8B23_04515"/>
<feature type="coiled-coil region" evidence="1">
    <location>
        <begin position="19"/>
        <end position="66"/>
    </location>
</feature>
<accession>A0AB39VCH1</accession>
<evidence type="ECO:0000259" key="3">
    <source>
        <dbReference type="Pfam" id="PF07007"/>
    </source>
</evidence>
<proteinExistence type="predicted"/>
<sequence>MKVKNIIVKLTIILPLFLILSCQNKNSELEKKVEKLEKENAEILKKQKEQQNAQENTANIKKEEKTLQPKIKNYEYKVKDRIADYEAARDKVSEEYGWSVEETQANEKLNEKLDDELTKVYNLIRERMSESRKIEFRNEQRQWIKNRKKKVENSNNGEDGNPGMGGRAGANVEILTYQELTKDRLIKFARIYDNME</sequence>
<dbReference type="PROSITE" id="PS51257">
    <property type="entry name" value="PROKAR_LIPOPROTEIN"/>
    <property type="match status" value="1"/>
</dbReference>
<evidence type="ECO:0000256" key="1">
    <source>
        <dbReference type="SAM" id="Coils"/>
    </source>
</evidence>
<gene>
    <name evidence="4" type="ORF">AB8B23_04515</name>
</gene>
<name>A0AB39VCH1_9FUSO</name>
<dbReference type="Pfam" id="PF07007">
    <property type="entry name" value="LprI"/>
    <property type="match status" value="1"/>
</dbReference>
<evidence type="ECO:0000313" key="4">
    <source>
        <dbReference type="EMBL" id="XDU65423.1"/>
    </source>
</evidence>
<feature type="domain" description="Lysozyme inhibitor LprI-like N-terminal" evidence="3">
    <location>
        <begin position="104"/>
        <end position="185"/>
    </location>
</feature>
<protein>
    <submittedName>
        <fullName evidence="4">Lysozyme inhibitor LprI family protein</fullName>
    </submittedName>
</protein>
<dbReference type="EMBL" id="CP165646">
    <property type="protein sequence ID" value="XDU65423.1"/>
    <property type="molecule type" value="Genomic_DNA"/>
</dbReference>
<dbReference type="RefSeq" id="WP_369713639.1">
    <property type="nucleotide sequence ID" value="NZ_CP165646.1"/>
</dbReference>
<feature type="region of interest" description="Disordered" evidence="2">
    <location>
        <begin position="147"/>
        <end position="167"/>
    </location>
</feature>